<dbReference type="InterPro" id="IPR032675">
    <property type="entry name" value="LRR_dom_sf"/>
</dbReference>
<dbReference type="AlphaFoldDB" id="A0A8D9D1D6"/>
<feature type="domain" description="F-box" evidence="1">
    <location>
        <begin position="461"/>
        <end position="497"/>
    </location>
</feature>
<organism evidence="2 3">
    <name type="scientific">Brassica campestris</name>
    <name type="common">Field mustard</name>
    <dbReference type="NCBI Taxonomy" id="3711"/>
    <lineage>
        <taxon>Eukaryota</taxon>
        <taxon>Viridiplantae</taxon>
        <taxon>Streptophyta</taxon>
        <taxon>Embryophyta</taxon>
        <taxon>Tracheophyta</taxon>
        <taxon>Spermatophyta</taxon>
        <taxon>Magnoliopsida</taxon>
        <taxon>eudicotyledons</taxon>
        <taxon>Gunneridae</taxon>
        <taxon>Pentapetalae</taxon>
        <taxon>rosids</taxon>
        <taxon>malvids</taxon>
        <taxon>Brassicales</taxon>
        <taxon>Brassicaceae</taxon>
        <taxon>Brassiceae</taxon>
        <taxon>Brassica</taxon>
    </lineage>
</organism>
<dbReference type="InterPro" id="IPR050232">
    <property type="entry name" value="FBL13/AtMIF1-like"/>
</dbReference>
<proteinExistence type="predicted"/>
<dbReference type="Proteomes" id="UP000694005">
    <property type="component" value="Chromosome A09"/>
</dbReference>
<dbReference type="Gene3D" id="3.80.10.10">
    <property type="entry name" value="Ribonuclease Inhibitor"/>
    <property type="match status" value="2"/>
</dbReference>
<dbReference type="InterPro" id="IPR036047">
    <property type="entry name" value="F-box-like_dom_sf"/>
</dbReference>
<dbReference type="Pfam" id="PF08387">
    <property type="entry name" value="FBD"/>
    <property type="match status" value="2"/>
</dbReference>
<name>A0A8D9D1D6_BRACM</name>
<dbReference type="EMBL" id="LS974625">
    <property type="protein sequence ID" value="CAG7867139.1"/>
    <property type="molecule type" value="Genomic_DNA"/>
</dbReference>
<dbReference type="SUPFAM" id="SSF52058">
    <property type="entry name" value="L domain-like"/>
    <property type="match status" value="1"/>
</dbReference>
<dbReference type="SMART" id="SM00256">
    <property type="entry name" value="FBOX"/>
    <property type="match status" value="2"/>
</dbReference>
<dbReference type="InterPro" id="IPR055411">
    <property type="entry name" value="LRR_FXL15/At3g58940/PEG3-like"/>
</dbReference>
<accession>A0A8D9D1D6</accession>
<reference evidence="2 3" key="1">
    <citation type="submission" date="2021-07" db="EMBL/GenBank/DDBJ databases">
        <authorList>
            <consortium name="Genoscope - CEA"/>
            <person name="William W."/>
        </authorList>
    </citation>
    <scope>NUCLEOTIDE SEQUENCE [LARGE SCALE GENOMIC DNA]</scope>
</reference>
<dbReference type="PANTHER" id="PTHR31900">
    <property type="entry name" value="F-BOX/RNI SUPERFAMILY PROTEIN-RELATED"/>
    <property type="match status" value="1"/>
</dbReference>
<dbReference type="InterPro" id="IPR053781">
    <property type="entry name" value="F-box_AtFBL13-like"/>
</dbReference>
<dbReference type="PANTHER" id="PTHR31900:SF33">
    <property type="entry name" value="PROTEIN WITH RNI-LIKE_FBD-LIKE DOMAIN"/>
    <property type="match status" value="1"/>
</dbReference>
<sequence>MSGRDRISGLPESLLTQILSHLPTKQSVQTSVLSKRWENVYLSVPGLDLDCSVLPNYDADEVLLSFLTFIDKLLEFSPELSLFKVKIKCRNTMIDGFTDRIGTMIDRGTQHLDVVSSTDYYEDTLSDLLPVVDFMPMNLLTSKTLVYLKLSSSGLMDPGFVSMPCLRFLHLEEVKWLVHLEKLVSGCPVLEELTLVRDLDDEYSRRHEEFTAMRVRSRSLKKFRVPLKHRWDCSSEVRCTLEIDAPGLEHMSLGEDQFDSVVVKKLSCLLEVELDIKFVVNFGEFFDPSDASKRTEIRGFLNGISSVRHMIISAKTVKALDLYSKEGMIPKFNNLSRLEAVFHGKLLQFMPALLECCPNLKHLVLKVLHSEEMEEGLELTDVPRCVSSTLECVEIQEQLELEEGKMKATSYFLGNSAILKKLILSPTAYDPRYVVESEIVDKVNKLTKRSTGWFRFVMSGMDRISELPECLLTQILSYLPTNQSVQTSVLSKRWENLYLSVPGLDLNCSVLPNYDADEVILSFLSFIDKLLEFSPESVLFKVKVQCRDTMIDGFRDRIGMMIDRGTQHLDVVSSTHCLEDDNFHYPIVDMMPMNLYTSKTLVYLKLSSSGLMDPGFVSMPCLKFMHLEEVKWRVHLEKLLSGCPVLEELTLSRDMDDDYAIGNEEFMVMRVRSQSLKRFSVLPLRQARDYHSRVECTLEIDAPGLEHMSLGDDQFDRIVVKNLPSLLVVELDIKFFVKVGVLFNTWDVSKSNEIRDFLNGISSVGHMIISGMTVHAFEHYSKAGIIPKFNNLSRLQAVFHGKLLQFLPAFLECCPNLKHLILKVLYPEEMDEGLELTDVPRCVSTTLECVEIQEKLQWEEGKMKATSYFLGNSAVLKKLILSPTAYDPRDVLESEIWEKVNKLTKRSTGCEIIIRAMKEEVVII</sequence>
<feature type="domain" description="F-box" evidence="1">
    <location>
        <begin position="4"/>
        <end position="40"/>
    </location>
</feature>
<dbReference type="Pfam" id="PF00646">
    <property type="entry name" value="F-box"/>
    <property type="match status" value="2"/>
</dbReference>
<dbReference type="Gene3D" id="1.20.1280.50">
    <property type="match status" value="2"/>
</dbReference>
<evidence type="ECO:0000259" key="1">
    <source>
        <dbReference type="PROSITE" id="PS50181"/>
    </source>
</evidence>
<dbReference type="SUPFAM" id="SSF81383">
    <property type="entry name" value="F-box domain"/>
    <property type="match status" value="2"/>
</dbReference>
<dbReference type="InterPro" id="IPR001810">
    <property type="entry name" value="F-box_dom"/>
</dbReference>
<protein>
    <recommendedName>
        <fullName evidence="1">F-box domain-containing protein</fullName>
    </recommendedName>
</protein>
<dbReference type="Pfam" id="PF24758">
    <property type="entry name" value="LRR_At5g56370"/>
    <property type="match status" value="2"/>
</dbReference>
<evidence type="ECO:0000313" key="2">
    <source>
        <dbReference type="EMBL" id="CAG7867139.1"/>
    </source>
</evidence>
<dbReference type="CDD" id="cd22160">
    <property type="entry name" value="F-box_AtFBL13-like"/>
    <property type="match status" value="2"/>
</dbReference>
<gene>
    <name evidence="2" type="ORF">BRAPAZ1V2_A09P76060.2</name>
</gene>
<dbReference type="SMART" id="SM00579">
    <property type="entry name" value="FBD"/>
    <property type="match status" value="2"/>
</dbReference>
<evidence type="ECO:0000313" key="3">
    <source>
        <dbReference type="Proteomes" id="UP000694005"/>
    </source>
</evidence>
<dbReference type="InterPro" id="IPR006566">
    <property type="entry name" value="FBD"/>
</dbReference>
<dbReference type="Gramene" id="A09p76060.2_BraZ1">
    <property type="protein sequence ID" value="A09p76060.2_BraZ1.CDS"/>
    <property type="gene ID" value="A09g76060.2_BraZ1"/>
</dbReference>
<dbReference type="PROSITE" id="PS50181">
    <property type="entry name" value="FBOX"/>
    <property type="match status" value="2"/>
</dbReference>